<evidence type="ECO:0000256" key="3">
    <source>
        <dbReference type="ARBA" id="ARBA00023082"/>
    </source>
</evidence>
<sequence length="180" mass="20854">MNLQPDDFARLYRRHAQSLLVFFQRRVHDAELATDLMSDTFATALDRHEQFRGDSDAELSGWLWSIARSTLRDYERRGATERAGARRLGVERRALTDREIERIEEIAGMTQLRELITGVLAELPSDQRVAVQLRVLEELPYKEVAARMGMPVPLVRTHVSRGLRRLSRGLREAEMNLEQR</sequence>
<evidence type="ECO:0000259" key="7">
    <source>
        <dbReference type="Pfam" id="PF08281"/>
    </source>
</evidence>
<keyword evidence="3" id="KW-0731">Sigma factor</keyword>
<dbReference type="CDD" id="cd06171">
    <property type="entry name" value="Sigma70_r4"/>
    <property type="match status" value="1"/>
</dbReference>
<evidence type="ECO:0000259" key="6">
    <source>
        <dbReference type="Pfam" id="PF04542"/>
    </source>
</evidence>
<dbReference type="PANTHER" id="PTHR43133">
    <property type="entry name" value="RNA POLYMERASE ECF-TYPE SIGMA FACTO"/>
    <property type="match status" value="1"/>
</dbReference>
<dbReference type="InterPro" id="IPR036388">
    <property type="entry name" value="WH-like_DNA-bd_sf"/>
</dbReference>
<name>A0ABU4HTT1_9ACTN</name>
<feature type="domain" description="RNA polymerase sigma factor 70 region 4 type 2" evidence="7">
    <location>
        <begin position="114"/>
        <end position="166"/>
    </location>
</feature>
<dbReference type="SUPFAM" id="SSF88659">
    <property type="entry name" value="Sigma3 and sigma4 domains of RNA polymerase sigma factors"/>
    <property type="match status" value="1"/>
</dbReference>
<dbReference type="RefSeq" id="WP_318598455.1">
    <property type="nucleotide sequence ID" value="NZ_JAWSTH010000046.1"/>
</dbReference>
<keyword evidence="9" id="KW-1185">Reference proteome</keyword>
<dbReference type="InterPro" id="IPR013325">
    <property type="entry name" value="RNA_pol_sigma_r2"/>
</dbReference>
<dbReference type="Gene3D" id="1.10.1740.10">
    <property type="match status" value="1"/>
</dbReference>
<dbReference type="Pfam" id="PF08281">
    <property type="entry name" value="Sigma70_r4_2"/>
    <property type="match status" value="1"/>
</dbReference>
<organism evidence="8 9">
    <name type="scientific">Conexibacter stalactiti</name>
    <dbReference type="NCBI Taxonomy" id="1940611"/>
    <lineage>
        <taxon>Bacteria</taxon>
        <taxon>Bacillati</taxon>
        <taxon>Actinomycetota</taxon>
        <taxon>Thermoleophilia</taxon>
        <taxon>Solirubrobacterales</taxon>
        <taxon>Conexibacteraceae</taxon>
        <taxon>Conexibacter</taxon>
    </lineage>
</organism>
<feature type="domain" description="RNA polymerase sigma-70 region 2" evidence="6">
    <location>
        <begin position="11"/>
        <end position="77"/>
    </location>
</feature>
<keyword evidence="5" id="KW-0804">Transcription</keyword>
<evidence type="ECO:0000256" key="4">
    <source>
        <dbReference type="ARBA" id="ARBA00023125"/>
    </source>
</evidence>
<evidence type="ECO:0000256" key="2">
    <source>
        <dbReference type="ARBA" id="ARBA00023015"/>
    </source>
</evidence>
<dbReference type="InterPro" id="IPR039425">
    <property type="entry name" value="RNA_pol_sigma-70-like"/>
</dbReference>
<protein>
    <submittedName>
        <fullName evidence="8">Sigma-70 family RNA polymerase sigma factor</fullName>
    </submittedName>
</protein>
<dbReference type="Pfam" id="PF04542">
    <property type="entry name" value="Sigma70_r2"/>
    <property type="match status" value="1"/>
</dbReference>
<dbReference type="InterPro" id="IPR013324">
    <property type="entry name" value="RNA_pol_sigma_r3/r4-like"/>
</dbReference>
<comment type="similarity">
    <text evidence="1">Belongs to the sigma-70 factor family. ECF subfamily.</text>
</comment>
<accession>A0ABU4HTT1</accession>
<comment type="caution">
    <text evidence="8">The sequence shown here is derived from an EMBL/GenBank/DDBJ whole genome shotgun (WGS) entry which is preliminary data.</text>
</comment>
<dbReference type="EMBL" id="JAWSTH010000046">
    <property type="protein sequence ID" value="MDW5596077.1"/>
    <property type="molecule type" value="Genomic_DNA"/>
</dbReference>
<keyword evidence="2" id="KW-0805">Transcription regulation</keyword>
<gene>
    <name evidence="8" type="ORF">R7226_17150</name>
</gene>
<dbReference type="PANTHER" id="PTHR43133:SF8">
    <property type="entry name" value="RNA POLYMERASE SIGMA FACTOR HI_1459-RELATED"/>
    <property type="match status" value="1"/>
</dbReference>
<dbReference type="InterPro" id="IPR013249">
    <property type="entry name" value="RNA_pol_sigma70_r4_t2"/>
</dbReference>
<dbReference type="Proteomes" id="UP001284601">
    <property type="component" value="Unassembled WGS sequence"/>
</dbReference>
<dbReference type="InterPro" id="IPR014284">
    <property type="entry name" value="RNA_pol_sigma-70_dom"/>
</dbReference>
<dbReference type="InterPro" id="IPR007627">
    <property type="entry name" value="RNA_pol_sigma70_r2"/>
</dbReference>
<evidence type="ECO:0000256" key="1">
    <source>
        <dbReference type="ARBA" id="ARBA00010641"/>
    </source>
</evidence>
<proteinExistence type="inferred from homology"/>
<evidence type="ECO:0000313" key="9">
    <source>
        <dbReference type="Proteomes" id="UP001284601"/>
    </source>
</evidence>
<dbReference type="Gene3D" id="1.10.10.10">
    <property type="entry name" value="Winged helix-like DNA-binding domain superfamily/Winged helix DNA-binding domain"/>
    <property type="match status" value="1"/>
</dbReference>
<dbReference type="NCBIfam" id="TIGR02937">
    <property type="entry name" value="sigma70-ECF"/>
    <property type="match status" value="1"/>
</dbReference>
<reference evidence="8 9" key="2">
    <citation type="submission" date="2023-10" db="EMBL/GenBank/DDBJ databases">
        <authorList>
            <person name="Han X.F."/>
        </authorList>
    </citation>
    <scope>NUCLEOTIDE SEQUENCE [LARGE SCALE GENOMIC DNA]</scope>
    <source>
        <strain evidence="8 9">KCTC 39840</strain>
    </source>
</reference>
<dbReference type="SUPFAM" id="SSF88946">
    <property type="entry name" value="Sigma2 domain of RNA polymerase sigma factors"/>
    <property type="match status" value="1"/>
</dbReference>
<evidence type="ECO:0000256" key="5">
    <source>
        <dbReference type="ARBA" id="ARBA00023163"/>
    </source>
</evidence>
<evidence type="ECO:0000313" key="8">
    <source>
        <dbReference type="EMBL" id="MDW5596077.1"/>
    </source>
</evidence>
<keyword evidence="4" id="KW-0238">DNA-binding</keyword>
<reference evidence="9" key="1">
    <citation type="submission" date="2023-07" db="EMBL/GenBank/DDBJ databases">
        <title>Conexibacter stalactiti sp. nov., isolated from stalactites in a lava cave and emended description of the genus Conexibacter.</title>
        <authorList>
            <person name="Lee S.D."/>
        </authorList>
    </citation>
    <scope>NUCLEOTIDE SEQUENCE [LARGE SCALE GENOMIC DNA]</scope>
    <source>
        <strain evidence="9">KCTC 39840</strain>
    </source>
</reference>